<keyword evidence="3" id="KW-1185">Reference proteome</keyword>
<gene>
    <name evidence="2" type="ORF">J1C56_29225</name>
</gene>
<dbReference type="RefSeq" id="WP_214393452.1">
    <property type="nucleotide sequence ID" value="NZ_JAFLWW010000013.1"/>
</dbReference>
<dbReference type="PANTHER" id="PTHR43236:SF1">
    <property type="entry name" value="BLL7220 PROTEIN"/>
    <property type="match status" value="1"/>
</dbReference>
<protein>
    <submittedName>
        <fullName evidence="2">ImmA/IrrE family metallo-endopeptidase</fullName>
    </submittedName>
</protein>
<evidence type="ECO:0000259" key="1">
    <source>
        <dbReference type="Pfam" id="PF06114"/>
    </source>
</evidence>
<reference evidence="2" key="2">
    <citation type="submission" date="2021-03" db="EMBL/GenBank/DDBJ databases">
        <authorList>
            <person name="Artuso I."/>
            <person name="Turrini P."/>
            <person name="Pirolo M."/>
            <person name="Lugli G.A."/>
            <person name="Ventura M."/>
            <person name="Visca P."/>
        </authorList>
    </citation>
    <scope>NUCLEOTIDE SEQUENCE</scope>
    <source>
        <strain evidence="2">LMG 26462</strain>
    </source>
</reference>
<dbReference type="EMBL" id="JAFLWW010000013">
    <property type="protein sequence ID" value="MBT1159637.1"/>
    <property type="molecule type" value="Genomic_DNA"/>
</dbReference>
<organism evidence="2 3">
    <name type="scientific">Aminobacter anthyllidis</name>
    <dbReference type="NCBI Taxonomy" id="1035067"/>
    <lineage>
        <taxon>Bacteria</taxon>
        <taxon>Pseudomonadati</taxon>
        <taxon>Pseudomonadota</taxon>
        <taxon>Alphaproteobacteria</taxon>
        <taxon>Hyphomicrobiales</taxon>
        <taxon>Phyllobacteriaceae</taxon>
        <taxon>Aminobacter</taxon>
    </lineage>
</organism>
<evidence type="ECO:0000313" key="3">
    <source>
        <dbReference type="Proteomes" id="UP001138921"/>
    </source>
</evidence>
<dbReference type="AlphaFoldDB" id="A0A9X1AH96"/>
<dbReference type="InterPro" id="IPR052345">
    <property type="entry name" value="Rad_response_metalloprotease"/>
</dbReference>
<dbReference type="Gene3D" id="1.10.10.2910">
    <property type="match status" value="1"/>
</dbReference>
<dbReference type="Pfam" id="PF06114">
    <property type="entry name" value="Peptidase_M78"/>
    <property type="match status" value="1"/>
</dbReference>
<dbReference type="Proteomes" id="UP001138921">
    <property type="component" value="Unassembled WGS sequence"/>
</dbReference>
<feature type="domain" description="IrrE N-terminal-like" evidence="1">
    <location>
        <begin position="55"/>
        <end position="166"/>
    </location>
</feature>
<comment type="caution">
    <text evidence="2">The sequence shown here is derived from an EMBL/GenBank/DDBJ whole genome shotgun (WGS) entry which is preliminary data.</text>
</comment>
<proteinExistence type="predicted"/>
<accession>A0A9X1AH96</accession>
<dbReference type="PANTHER" id="PTHR43236">
    <property type="entry name" value="ANTITOXIN HIGA1"/>
    <property type="match status" value="1"/>
</dbReference>
<reference evidence="2" key="1">
    <citation type="journal article" date="2021" name="Microorganisms">
        <title>Phylogenomic Reconstruction and Metabolic Potential of the Genus Aminobacter.</title>
        <authorList>
            <person name="Artuso I."/>
            <person name="Turrini P."/>
            <person name="Pirolo M."/>
            <person name="Lugli G.A."/>
            <person name="Ventura M."/>
            <person name="Visca P."/>
        </authorList>
    </citation>
    <scope>NUCLEOTIDE SEQUENCE</scope>
    <source>
        <strain evidence="2">LMG 26462</strain>
    </source>
</reference>
<sequence>MDRMLIDRKALLRNAMQAAADLRDATGFDQFDPADPYVAAAKLSVKVVFLGASMEGFYFKGPPGRILLSGLRPVPRRAFTCAHELGHHWFGHGSTMDELKEDERSESNKPEEVLANGVAAFFLMPTAGIRGAFARRGWNIAAPTPVELFVVACEFGVGYLTLLNHLSYTLREINGTTRTELGKWSPQRVRRLLLSEEYDSLIVVDCHARAATFDVEKGAAILLPLDARADGVALEHIRTSAEYEVYRAAKRGCASITRENQAFEVRVMPKLYEGPAGNRFLEDPDENN</sequence>
<dbReference type="InterPro" id="IPR010359">
    <property type="entry name" value="IrrE_HExxH"/>
</dbReference>
<name>A0A9X1AH96_9HYPH</name>
<evidence type="ECO:0000313" key="2">
    <source>
        <dbReference type="EMBL" id="MBT1159637.1"/>
    </source>
</evidence>